<organism evidence="9">
    <name type="scientific">Menopon gallinae</name>
    <name type="common">poultry shaft louse</name>
    <dbReference type="NCBI Taxonomy" id="328185"/>
    <lineage>
        <taxon>Eukaryota</taxon>
        <taxon>Metazoa</taxon>
        <taxon>Ecdysozoa</taxon>
        <taxon>Arthropoda</taxon>
        <taxon>Hexapoda</taxon>
        <taxon>Insecta</taxon>
        <taxon>Pterygota</taxon>
        <taxon>Neoptera</taxon>
        <taxon>Paraneoptera</taxon>
        <taxon>Psocodea</taxon>
        <taxon>Troctomorpha</taxon>
        <taxon>Phthiraptera</taxon>
        <taxon>Amblycera</taxon>
        <taxon>Menoponidae</taxon>
        <taxon>Menopon</taxon>
    </lineage>
</organism>
<dbReference type="GO" id="GO:0050909">
    <property type="term" value="P:sensory perception of taste"/>
    <property type="evidence" value="ECO:0007669"/>
    <property type="project" value="InterPro"/>
</dbReference>
<evidence type="ECO:0000256" key="3">
    <source>
        <dbReference type="ARBA" id="ARBA00022692"/>
    </source>
</evidence>
<keyword evidence="4 8" id="KW-1133">Transmembrane helix</keyword>
<evidence type="ECO:0000256" key="1">
    <source>
        <dbReference type="ARBA" id="ARBA00004651"/>
    </source>
</evidence>
<evidence type="ECO:0000313" key="9">
    <source>
        <dbReference type="EMBL" id="KAL0273157.1"/>
    </source>
</evidence>
<dbReference type="AlphaFoldDB" id="A0AAW2HUI5"/>
<feature type="transmembrane region" description="Helical" evidence="8">
    <location>
        <begin position="289"/>
        <end position="310"/>
    </location>
</feature>
<evidence type="ECO:0000256" key="2">
    <source>
        <dbReference type="ARBA" id="ARBA00022475"/>
    </source>
</evidence>
<comment type="caution">
    <text evidence="8">Lacks conserved residue(s) required for the propagation of feature annotation.</text>
</comment>
<feature type="transmembrane region" description="Helical" evidence="8">
    <location>
        <begin position="256"/>
        <end position="277"/>
    </location>
</feature>
<dbReference type="PANTHER" id="PTHR21143">
    <property type="entry name" value="INVERTEBRATE GUSTATORY RECEPTOR"/>
    <property type="match status" value="1"/>
</dbReference>
<comment type="caution">
    <text evidence="9">The sequence shown here is derived from an EMBL/GenBank/DDBJ whole genome shotgun (WGS) entry which is preliminary data.</text>
</comment>
<proteinExistence type="inferred from homology"/>
<gene>
    <name evidence="9" type="ORF">PYX00_005900</name>
</gene>
<accession>A0AAW2HUI5</accession>
<keyword evidence="2 8" id="KW-1003">Cell membrane</keyword>
<feature type="transmembrane region" description="Helical" evidence="8">
    <location>
        <begin position="168"/>
        <end position="189"/>
    </location>
</feature>
<evidence type="ECO:0000256" key="6">
    <source>
        <dbReference type="ARBA" id="ARBA00023170"/>
    </source>
</evidence>
<keyword evidence="6 8" id="KW-0675">Receptor</keyword>
<name>A0AAW2HUI5_9NEOP</name>
<feature type="transmembrane region" description="Helical" evidence="8">
    <location>
        <begin position="128"/>
        <end position="148"/>
    </location>
</feature>
<keyword evidence="5 8" id="KW-0472">Membrane</keyword>
<evidence type="ECO:0000256" key="5">
    <source>
        <dbReference type="ARBA" id="ARBA00023136"/>
    </source>
</evidence>
<sequence>MTVAESHVFNALRKVIRYLNLYSGAPYTVTDEGRLEINRFRKWAETLLTFAALGVEIHVQIYRTNRRTNSLYAMLSDAREILKIVFVLAYVFDLWRNHGKMVAIFEKIRELDGVFQLKKKHEERLRKCVKLWTIVLTVACASFIVLKHAKDDRYRASILLVPLTVRLYFQRTVSEILMAVFALLIKLYVEALHERIRELCRVPEGPITVKAAFPVYKSGGDGERKNSPETVDDLRNLFRRVHDLKNDINDAFSFRLWLLTVNSFTDIVFFCFANIVFFQYASETGLKMWFQMVLADAWLVLLLVKFILVINICHNASRNMENITTALYELRSCCCNQIVRDELMAFAEEVRARDPYFVALHLFRAHCPLISSMAQAIVMHIIILLQFQYSSTERGGHTISDLLSRT</sequence>
<dbReference type="GO" id="GO:0005886">
    <property type="term" value="C:plasma membrane"/>
    <property type="evidence" value="ECO:0007669"/>
    <property type="project" value="UniProtKB-SubCell"/>
</dbReference>
<dbReference type="Pfam" id="PF08395">
    <property type="entry name" value="7tm_7"/>
    <property type="match status" value="1"/>
</dbReference>
<dbReference type="GO" id="GO:0043025">
    <property type="term" value="C:neuronal cell body"/>
    <property type="evidence" value="ECO:0007669"/>
    <property type="project" value="TreeGrafter"/>
</dbReference>
<dbReference type="EMBL" id="JARGDH010000003">
    <property type="protein sequence ID" value="KAL0273157.1"/>
    <property type="molecule type" value="Genomic_DNA"/>
</dbReference>
<dbReference type="GO" id="GO:0030424">
    <property type="term" value="C:axon"/>
    <property type="evidence" value="ECO:0007669"/>
    <property type="project" value="TreeGrafter"/>
</dbReference>
<dbReference type="GO" id="GO:0030425">
    <property type="term" value="C:dendrite"/>
    <property type="evidence" value="ECO:0007669"/>
    <property type="project" value="TreeGrafter"/>
</dbReference>
<keyword evidence="7 8" id="KW-0807">Transducer</keyword>
<dbReference type="InterPro" id="IPR013604">
    <property type="entry name" value="7TM_chemorcpt"/>
</dbReference>
<comment type="subcellular location">
    <subcellularLocation>
        <location evidence="1 8">Cell membrane</location>
        <topology evidence="1 8">Multi-pass membrane protein</topology>
    </subcellularLocation>
</comment>
<evidence type="ECO:0000256" key="7">
    <source>
        <dbReference type="ARBA" id="ARBA00023224"/>
    </source>
</evidence>
<evidence type="ECO:0000256" key="8">
    <source>
        <dbReference type="RuleBase" id="RU363108"/>
    </source>
</evidence>
<comment type="function">
    <text evidence="8">Gustatory receptor which mediates acceptance or avoidance behavior, depending on its substrates.</text>
</comment>
<protein>
    <recommendedName>
        <fullName evidence="8">Gustatory receptor</fullName>
    </recommendedName>
</protein>
<dbReference type="PANTHER" id="PTHR21143:SF121">
    <property type="entry name" value="GUSTATORY AND ODORANT RECEPTOR 21A"/>
    <property type="match status" value="1"/>
</dbReference>
<dbReference type="GO" id="GO:0007165">
    <property type="term" value="P:signal transduction"/>
    <property type="evidence" value="ECO:0007669"/>
    <property type="project" value="UniProtKB-KW"/>
</dbReference>
<keyword evidence="3 8" id="KW-0812">Transmembrane</keyword>
<evidence type="ECO:0000256" key="4">
    <source>
        <dbReference type="ARBA" id="ARBA00022989"/>
    </source>
</evidence>
<reference evidence="9" key="1">
    <citation type="journal article" date="2024" name="Gigascience">
        <title>Chromosome-level genome of the poultry shaft louse Menopon gallinae provides insight into the host-switching and adaptive evolution of parasitic lice.</title>
        <authorList>
            <person name="Xu Y."/>
            <person name="Ma L."/>
            <person name="Liu S."/>
            <person name="Liang Y."/>
            <person name="Liu Q."/>
            <person name="He Z."/>
            <person name="Tian L."/>
            <person name="Duan Y."/>
            <person name="Cai W."/>
            <person name="Li H."/>
            <person name="Song F."/>
        </authorList>
    </citation>
    <scope>NUCLEOTIDE SEQUENCE</scope>
    <source>
        <strain evidence="9">Cailab_2023a</strain>
    </source>
</reference>
<comment type="similarity">
    <text evidence="8">Belongs to the insect chemoreceptor superfamily. Gustatory receptor (GR) family.</text>
</comment>